<dbReference type="Pfam" id="PF03807">
    <property type="entry name" value="F420_oxidored"/>
    <property type="match status" value="1"/>
</dbReference>
<feature type="compositionally biased region" description="Polar residues" evidence="1">
    <location>
        <begin position="48"/>
        <end position="66"/>
    </location>
</feature>
<proteinExistence type="predicted"/>
<feature type="region of interest" description="Disordered" evidence="1">
    <location>
        <begin position="1"/>
        <end position="81"/>
    </location>
</feature>
<keyword evidence="4" id="KW-1185">Reference proteome</keyword>
<feature type="compositionally biased region" description="Low complexity" evidence="1">
    <location>
        <begin position="71"/>
        <end position="81"/>
    </location>
</feature>
<accession>A0AAE1PS79</accession>
<dbReference type="EMBL" id="JAWZYT010001417">
    <property type="protein sequence ID" value="KAK4312389.1"/>
    <property type="molecule type" value="Genomic_DNA"/>
</dbReference>
<dbReference type="AlphaFoldDB" id="A0AAE1PS79"/>
<evidence type="ECO:0000259" key="2">
    <source>
        <dbReference type="Pfam" id="PF03807"/>
    </source>
</evidence>
<feature type="compositionally biased region" description="Basic and acidic residues" evidence="1">
    <location>
        <begin position="36"/>
        <end position="46"/>
    </location>
</feature>
<organism evidence="3 4">
    <name type="scientific">Petrolisthes manimaculis</name>
    <dbReference type="NCBI Taxonomy" id="1843537"/>
    <lineage>
        <taxon>Eukaryota</taxon>
        <taxon>Metazoa</taxon>
        <taxon>Ecdysozoa</taxon>
        <taxon>Arthropoda</taxon>
        <taxon>Crustacea</taxon>
        <taxon>Multicrustacea</taxon>
        <taxon>Malacostraca</taxon>
        <taxon>Eumalacostraca</taxon>
        <taxon>Eucarida</taxon>
        <taxon>Decapoda</taxon>
        <taxon>Pleocyemata</taxon>
        <taxon>Anomura</taxon>
        <taxon>Galatheoidea</taxon>
        <taxon>Porcellanidae</taxon>
        <taxon>Petrolisthes</taxon>
    </lineage>
</organism>
<reference evidence="3" key="1">
    <citation type="submission" date="2023-11" db="EMBL/GenBank/DDBJ databases">
        <title>Genome assemblies of two species of porcelain crab, Petrolisthes cinctipes and Petrolisthes manimaculis (Anomura: Porcellanidae).</title>
        <authorList>
            <person name="Angst P."/>
        </authorList>
    </citation>
    <scope>NUCLEOTIDE SEQUENCE</scope>
    <source>
        <strain evidence="3">PB745_02</strain>
        <tissue evidence="3">Gill</tissue>
    </source>
</reference>
<name>A0AAE1PS79_9EUCA</name>
<protein>
    <recommendedName>
        <fullName evidence="2">Pyrroline-5-carboxylate reductase catalytic N-terminal domain-containing protein</fullName>
    </recommendedName>
</protein>
<sequence>MSRSNDVGNKRKYNRRDFTPLSRRLNQRTPASPSRKQVEERRDARGSKSPSVSLTLSTLDASCQTDPSDDNNNINNINNINNKSPQITQEVRLDTETLLEVLALQSQNKPSHNITSPLQLYNNGRRRWSIGDNTPEPGKEQKEAEEVVGVLGSGDYGRAIAGKIAQAGYSVLIGSRDPNNPDIL</sequence>
<comment type="caution">
    <text evidence="3">The sequence shown here is derived from an EMBL/GenBank/DDBJ whole genome shotgun (WGS) entry which is preliminary data.</text>
</comment>
<gene>
    <name evidence="3" type="ORF">Pmani_016186</name>
</gene>
<evidence type="ECO:0000313" key="3">
    <source>
        <dbReference type="EMBL" id="KAK4312389.1"/>
    </source>
</evidence>
<dbReference type="SUPFAM" id="SSF51735">
    <property type="entry name" value="NAD(P)-binding Rossmann-fold domains"/>
    <property type="match status" value="1"/>
</dbReference>
<dbReference type="InterPro" id="IPR036291">
    <property type="entry name" value="NAD(P)-bd_dom_sf"/>
</dbReference>
<evidence type="ECO:0000313" key="4">
    <source>
        <dbReference type="Proteomes" id="UP001292094"/>
    </source>
</evidence>
<dbReference type="InterPro" id="IPR028939">
    <property type="entry name" value="P5C_Rdtase_cat_N"/>
</dbReference>
<dbReference type="Proteomes" id="UP001292094">
    <property type="component" value="Unassembled WGS sequence"/>
</dbReference>
<evidence type="ECO:0000256" key="1">
    <source>
        <dbReference type="SAM" id="MobiDB-lite"/>
    </source>
</evidence>
<feature type="domain" description="Pyrroline-5-carboxylate reductase catalytic N-terminal" evidence="2">
    <location>
        <begin position="148"/>
        <end position="179"/>
    </location>
</feature>
<dbReference type="Gene3D" id="3.40.50.720">
    <property type="entry name" value="NAD(P)-binding Rossmann-like Domain"/>
    <property type="match status" value="1"/>
</dbReference>